<dbReference type="HAMAP" id="MF_00838">
    <property type="entry name" value="DacB"/>
    <property type="match status" value="1"/>
</dbReference>
<dbReference type="PROSITE" id="PS51794">
    <property type="entry name" value="DAC"/>
    <property type="match status" value="1"/>
</dbReference>
<dbReference type="InterPro" id="IPR034693">
    <property type="entry name" value="CdaS"/>
</dbReference>
<evidence type="ECO:0000256" key="5">
    <source>
        <dbReference type="ARBA" id="ARBA00022840"/>
    </source>
</evidence>
<keyword evidence="6" id="KW-0812">Transmembrane</keyword>
<dbReference type="GO" id="GO:0005524">
    <property type="term" value="F:ATP binding"/>
    <property type="evidence" value="ECO:0007669"/>
    <property type="project" value="UniProtKB-UniRule"/>
</dbReference>
<dbReference type="InterPro" id="IPR036888">
    <property type="entry name" value="DNA_integrity_DisA_N_sf"/>
</dbReference>
<evidence type="ECO:0000256" key="1">
    <source>
        <dbReference type="ARBA" id="ARBA00000877"/>
    </source>
</evidence>
<dbReference type="Pfam" id="PF10372">
    <property type="entry name" value="CdaS_N"/>
    <property type="match status" value="1"/>
</dbReference>
<dbReference type="InterPro" id="IPR019457">
    <property type="entry name" value="CdaS_N"/>
</dbReference>
<dbReference type="Proteomes" id="UP000037558">
    <property type="component" value="Unassembled WGS sequence"/>
</dbReference>
<proteinExistence type="inferred from homology"/>
<dbReference type="EC" id="2.7.7.85" evidence="6"/>
<dbReference type="Gene3D" id="1.10.287.770">
    <property type="entry name" value="YojJ-like"/>
    <property type="match status" value="1"/>
</dbReference>
<organism evidence="8 9">
    <name type="scientific">Priestia koreensis</name>
    <dbReference type="NCBI Taxonomy" id="284581"/>
    <lineage>
        <taxon>Bacteria</taxon>
        <taxon>Bacillati</taxon>
        <taxon>Bacillota</taxon>
        <taxon>Bacilli</taxon>
        <taxon>Bacillales</taxon>
        <taxon>Bacillaceae</taxon>
        <taxon>Priestia</taxon>
    </lineage>
</organism>
<dbReference type="PIRSF" id="PIRSF004793">
    <property type="entry name" value="UCP004793"/>
    <property type="match status" value="1"/>
</dbReference>
<dbReference type="PANTHER" id="PTHR34185:SF2">
    <property type="entry name" value="CYCLIC DI-AMP SYNTHASE CDAS"/>
    <property type="match status" value="1"/>
</dbReference>
<comment type="function">
    <text evidence="6">Catalyzes the condensation of 2 ATP molecules into cyclic di-AMP (c-di-AMP), a second messenger used to regulate differing processes in different bacteria.</text>
</comment>
<sequence length="209" mass="23324">MKPESYTLTASIKEMLKRNLNEISLEAHQLASSLNTKDHCLLCDFEEMYKLFIDIQSVASSYYLQQYLSPFTSHHPMLSIAIHHMSERYHGALIIIERDTNLDIFIQRGIPIEAPLNSLLLEAIFYPGNPLHDGAVLIRGNHIVSAANVLPLSSIAVTNKKLGTRHRAAIGLSEQTDALVLVVSEETGRISFALDGTLYPINSLTNRIQ</sequence>
<keyword evidence="5 6" id="KW-0067">ATP-binding</keyword>
<keyword evidence="4 6" id="KW-0547">Nucleotide-binding</keyword>
<feature type="domain" description="DAC" evidence="7">
    <location>
        <begin position="45"/>
        <end position="206"/>
    </location>
</feature>
<dbReference type="PANTHER" id="PTHR34185">
    <property type="entry name" value="DIADENYLATE CYCLASE"/>
    <property type="match status" value="1"/>
</dbReference>
<evidence type="ECO:0000256" key="2">
    <source>
        <dbReference type="ARBA" id="ARBA00022679"/>
    </source>
</evidence>
<keyword evidence="3 6" id="KW-0548">Nucleotidyltransferase</keyword>
<dbReference type="GO" id="GO:0004016">
    <property type="term" value="F:adenylate cyclase activity"/>
    <property type="evidence" value="ECO:0007669"/>
    <property type="project" value="UniProtKB-UniRule"/>
</dbReference>
<comment type="similarity">
    <text evidence="6">Belongs to the adenylate cyclase family. DacB/CdaS subfamily.</text>
</comment>
<comment type="subunit">
    <text evidence="6">Probably oligomerizes.</text>
</comment>
<dbReference type="Pfam" id="PF02457">
    <property type="entry name" value="DAC"/>
    <property type="match status" value="1"/>
</dbReference>
<comment type="catalytic activity">
    <reaction evidence="1 6">
        <text>2 ATP = 3',3'-c-di-AMP + 2 diphosphate</text>
        <dbReference type="Rhea" id="RHEA:35655"/>
        <dbReference type="ChEBI" id="CHEBI:30616"/>
        <dbReference type="ChEBI" id="CHEBI:33019"/>
        <dbReference type="ChEBI" id="CHEBI:71500"/>
        <dbReference type="EC" id="2.7.7.85"/>
    </reaction>
</comment>
<dbReference type="OrthoDB" id="9807385at2"/>
<name>A0A0M0LBZ6_9BACI</name>
<dbReference type="InterPro" id="IPR014046">
    <property type="entry name" value="C-di-AMP_synthase"/>
</dbReference>
<dbReference type="InterPro" id="IPR003390">
    <property type="entry name" value="DNA_integrity_scan_DisA_N"/>
</dbReference>
<evidence type="ECO:0000259" key="7">
    <source>
        <dbReference type="PROSITE" id="PS51794"/>
    </source>
</evidence>
<evidence type="ECO:0000256" key="4">
    <source>
        <dbReference type="ARBA" id="ARBA00022741"/>
    </source>
</evidence>
<protein>
    <recommendedName>
        <fullName evidence="6">Diadenylate cyclase</fullName>
        <shortName evidence="6">DAC</shortName>
        <ecNumber evidence="6">2.7.7.85</ecNumber>
    </recommendedName>
    <alternativeName>
        <fullName evidence="6">Cyclic-di-AMP synthase</fullName>
        <shortName evidence="6">c-di-AMP synthase</shortName>
    </alternativeName>
</protein>
<dbReference type="AlphaFoldDB" id="A0A0M0LBZ6"/>
<evidence type="ECO:0000313" key="9">
    <source>
        <dbReference type="Proteomes" id="UP000037558"/>
    </source>
</evidence>
<keyword evidence="6" id="KW-0472">Membrane</keyword>
<keyword evidence="2 6" id="KW-0808">Transferase</keyword>
<dbReference type="InterPro" id="IPR053472">
    <property type="entry name" value="DAC_CdaS-like"/>
</dbReference>
<reference evidence="9" key="1">
    <citation type="submission" date="2015-08" db="EMBL/GenBank/DDBJ databases">
        <title>Fjat-14210 dsm16467.</title>
        <authorList>
            <person name="Liu B."/>
            <person name="Wang J."/>
            <person name="Zhu Y."/>
            <person name="Liu G."/>
            <person name="Chen Q."/>
            <person name="Chen Z."/>
            <person name="Lan J."/>
            <person name="Che J."/>
            <person name="Ge C."/>
            <person name="Shi H."/>
            <person name="Pan Z."/>
            <person name="Liu X."/>
        </authorList>
    </citation>
    <scope>NUCLEOTIDE SEQUENCE [LARGE SCALE GENOMIC DNA]</scope>
    <source>
        <strain evidence="9">DSM 16467</strain>
    </source>
</reference>
<gene>
    <name evidence="6" type="primary">dacB</name>
    <name evidence="8" type="ORF">AMD01_04730</name>
</gene>
<dbReference type="NCBIfam" id="NF038328">
    <property type="entry name" value="c-di-AMP_CdaS"/>
    <property type="match status" value="1"/>
</dbReference>
<evidence type="ECO:0000256" key="6">
    <source>
        <dbReference type="HAMAP-Rule" id="MF_00838"/>
    </source>
</evidence>
<dbReference type="PATRIC" id="fig|284581.3.peg.202"/>
<accession>A0A0M0LBZ6</accession>
<keyword evidence="6" id="KW-1003">Cell membrane</keyword>
<dbReference type="SUPFAM" id="SSF143597">
    <property type="entry name" value="YojJ-like"/>
    <property type="match status" value="1"/>
</dbReference>
<dbReference type="STRING" id="284581.AMD01_04730"/>
<comment type="caution">
    <text evidence="8">The sequence shown here is derived from an EMBL/GenBank/DDBJ whole genome shotgun (WGS) entry which is preliminary data.</text>
</comment>
<evidence type="ECO:0000256" key="3">
    <source>
        <dbReference type="ARBA" id="ARBA00022695"/>
    </source>
</evidence>
<dbReference type="GO" id="GO:0106408">
    <property type="term" value="F:diadenylate cyclase activity"/>
    <property type="evidence" value="ECO:0007669"/>
    <property type="project" value="UniProtKB-EC"/>
</dbReference>
<dbReference type="EMBL" id="LILC01000005">
    <property type="protein sequence ID" value="KOO48536.1"/>
    <property type="molecule type" value="Genomic_DNA"/>
</dbReference>
<dbReference type="InterPro" id="IPR050338">
    <property type="entry name" value="DisA"/>
</dbReference>
<keyword evidence="9" id="KW-1185">Reference proteome</keyword>
<dbReference type="GO" id="GO:0006171">
    <property type="term" value="P:cAMP biosynthetic process"/>
    <property type="evidence" value="ECO:0007669"/>
    <property type="project" value="InterPro"/>
</dbReference>
<keyword evidence="6" id="KW-1133">Transmembrane helix</keyword>
<dbReference type="Gene3D" id="3.40.1700.10">
    <property type="entry name" value="DNA integrity scanning protein, DisA, N-terminal domain"/>
    <property type="match status" value="1"/>
</dbReference>
<dbReference type="RefSeq" id="WP_053400258.1">
    <property type="nucleotide sequence ID" value="NZ_JAUKEN010000003.1"/>
</dbReference>
<evidence type="ECO:0000313" key="8">
    <source>
        <dbReference type="EMBL" id="KOO48536.1"/>
    </source>
</evidence>